<dbReference type="Gene3D" id="1.25.40.10">
    <property type="entry name" value="Tetratricopeptide repeat domain"/>
    <property type="match status" value="1"/>
</dbReference>
<comment type="catalytic activity">
    <reaction evidence="1">
        <text>ATP + protein L-histidine = ADP + protein N-phospho-L-histidine.</text>
        <dbReference type="EC" id="2.7.13.3"/>
    </reaction>
</comment>
<dbReference type="SUPFAM" id="SSF47384">
    <property type="entry name" value="Homodimeric domain of signal transducing histidine kinase"/>
    <property type="match status" value="1"/>
</dbReference>
<dbReference type="EMBL" id="VFPJ01000001">
    <property type="protein sequence ID" value="TQM39340.1"/>
    <property type="molecule type" value="Genomic_DNA"/>
</dbReference>
<keyword evidence="5 11" id="KW-0418">Kinase</keyword>
<dbReference type="InterPro" id="IPR004358">
    <property type="entry name" value="Sig_transdc_His_kin-like_C"/>
</dbReference>
<evidence type="ECO:0000259" key="9">
    <source>
        <dbReference type="PROSITE" id="PS50109"/>
    </source>
</evidence>
<feature type="transmembrane region" description="Helical" evidence="7">
    <location>
        <begin position="307"/>
        <end position="328"/>
    </location>
</feature>
<feature type="domain" description="Response regulatory" evidence="10">
    <location>
        <begin position="610"/>
        <end position="724"/>
    </location>
</feature>
<dbReference type="AlphaFoldDB" id="A0A543FZT1"/>
<dbReference type="PANTHER" id="PTHR43047">
    <property type="entry name" value="TWO-COMPONENT HISTIDINE PROTEIN KINASE"/>
    <property type="match status" value="1"/>
</dbReference>
<dbReference type="Gene3D" id="3.40.50.2300">
    <property type="match status" value="1"/>
</dbReference>
<evidence type="ECO:0000256" key="8">
    <source>
        <dbReference type="SAM" id="SignalP"/>
    </source>
</evidence>
<dbReference type="GO" id="GO:0000155">
    <property type="term" value="F:phosphorelay sensor kinase activity"/>
    <property type="evidence" value="ECO:0007669"/>
    <property type="project" value="InterPro"/>
</dbReference>
<evidence type="ECO:0000313" key="12">
    <source>
        <dbReference type="Proteomes" id="UP000320773"/>
    </source>
</evidence>
<dbReference type="Pfam" id="PF00072">
    <property type="entry name" value="Response_reg"/>
    <property type="match status" value="1"/>
</dbReference>
<dbReference type="EC" id="2.7.13.3" evidence="2"/>
<dbReference type="Gene3D" id="1.10.287.130">
    <property type="match status" value="1"/>
</dbReference>
<dbReference type="Gene3D" id="3.30.565.10">
    <property type="entry name" value="Histidine kinase-like ATPase, C-terminal domain"/>
    <property type="match status" value="1"/>
</dbReference>
<comment type="caution">
    <text evidence="11">The sequence shown here is derived from an EMBL/GenBank/DDBJ whole genome shotgun (WGS) entry which is preliminary data.</text>
</comment>
<dbReference type="SMART" id="SM00388">
    <property type="entry name" value="HisKA"/>
    <property type="match status" value="1"/>
</dbReference>
<dbReference type="SUPFAM" id="SSF52172">
    <property type="entry name" value="CheY-like"/>
    <property type="match status" value="1"/>
</dbReference>
<protein>
    <recommendedName>
        <fullName evidence="2">histidine kinase</fullName>
        <ecNumber evidence="2">2.7.13.3</ecNumber>
    </recommendedName>
</protein>
<evidence type="ECO:0000256" key="5">
    <source>
        <dbReference type="ARBA" id="ARBA00022777"/>
    </source>
</evidence>
<dbReference type="PROSITE" id="PS50110">
    <property type="entry name" value="RESPONSE_REGULATORY"/>
    <property type="match status" value="1"/>
</dbReference>
<dbReference type="CDD" id="cd17546">
    <property type="entry name" value="REC_hyHK_CKI1_RcsC-like"/>
    <property type="match status" value="1"/>
</dbReference>
<evidence type="ECO:0000256" key="6">
    <source>
        <dbReference type="PROSITE-ProRule" id="PRU00169"/>
    </source>
</evidence>
<reference evidence="11 12" key="1">
    <citation type="submission" date="2019-06" db="EMBL/GenBank/DDBJ databases">
        <title>Genomic Encyclopedia of Archaeal and Bacterial Type Strains, Phase II (KMG-II): from individual species to whole genera.</title>
        <authorList>
            <person name="Goeker M."/>
        </authorList>
    </citation>
    <scope>NUCLEOTIDE SEQUENCE [LARGE SCALE GENOMIC DNA]</scope>
    <source>
        <strain evidence="11 12">DSM 24789</strain>
    </source>
</reference>
<dbReference type="Pfam" id="PF00512">
    <property type="entry name" value="HisKA"/>
    <property type="match status" value="1"/>
</dbReference>
<organism evidence="11 12">
    <name type="scientific">Flavobacterium branchiophilum</name>
    <dbReference type="NCBI Taxonomy" id="55197"/>
    <lineage>
        <taxon>Bacteria</taxon>
        <taxon>Pseudomonadati</taxon>
        <taxon>Bacteroidota</taxon>
        <taxon>Flavobacteriia</taxon>
        <taxon>Flavobacteriales</taxon>
        <taxon>Flavobacteriaceae</taxon>
        <taxon>Flavobacterium</taxon>
    </lineage>
</organism>
<dbReference type="SMART" id="SM00448">
    <property type="entry name" value="REC"/>
    <property type="match status" value="1"/>
</dbReference>
<dbReference type="InterPro" id="IPR011990">
    <property type="entry name" value="TPR-like_helical_dom_sf"/>
</dbReference>
<dbReference type="PRINTS" id="PR00344">
    <property type="entry name" value="BCTRLSENSOR"/>
</dbReference>
<keyword evidence="8" id="KW-0732">Signal</keyword>
<keyword evidence="7" id="KW-0472">Membrane</keyword>
<dbReference type="InterPro" id="IPR005467">
    <property type="entry name" value="His_kinase_dom"/>
</dbReference>
<dbReference type="InterPro" id="IPR036890">
    <property type="entry name" value="HATPase_C_sf"/>
</dbReference>
<accession>A0A543FZT1</accession>
<name>A0A543FZT1_9FLAO</name>
<dbReference type="SMART" id="SM00387">
    <property type="entry name" value="HATPase_c"/>
    <property type="match status" value="1"/>
</dbReference>
<feature type="chain" id="PRO_5022088528" description="histidine kinase" evidence="8">
    <location>
        <begin position="23"/>
        <end position="726"/>
    </location>
</feature>
<dbReference type="CDD" id="cd00082">
    <property type="entry name" value="HisKA"/>
    <property type="match status" value="1"/>
</dbReference>
<keyword evidence="7" id="KW-0812">Transmembrane</keyword>
<dbReference type="InterPro" id="IPR001789">
    <property type="entry name" value="Sig_transdc_resp-reg_receiver"/>
</dbReference>
<keyword evidence="4" id="KW-0808">Transferase</keyword>
<evidence type="ECO:0000256" key="2">
    <source>
        <dbReference type="ARBA" id="ARBA00012438"/>
    </source>
</evidence>
<evidence type="ECO:0000256" key="3">
    <source>
        <dbReference type="ARBA" id="ARBA00022553"/>
    </source>
</evidence>
<dbReference type="Proteomes" id="UP000320773">
    <property type="component" value="Unassembled WGS sequence"/>
</dbReference>
<feature type="modified residue" description="4-aspartylphosphate" evidence="6">
    <location>
        <position position="659"/>
    </location>
</feature>
<evidence type="ECO:0000256" key="1">
    <source>
        <dbReference type="ARBA" id="ARBA00000085"/>
    </source>
</evidence>
<dbReference type="InterPro" id="IPR003594">
    <property type="entry name" value="HATPase_dom"/>
</dbReference>
<evidence type="ECO:0000313" key="11">
    <source>
        <dbReference type="EMBL" id="TQM39340.1"/>
    </source>
</evidence>
<dbReference type="Pfam" id="PF02518">
    <property type="entry name" value="HATPase_c"/>
    <property type="match status" value="1"/>
</dbReference>
<proteinExistence type="predicted"/>
<dbReference type="InterPro" id="IPR036097">
    <property type="entry name" value="HisK_dim/P_sf"/>
</dbReference>
<feature type="domain" description="Histidine kinase" evidence="9">
    <location>
        <begin position="370"/>
        <end position="591"/>
    </location>
</feature>
<feature type="signal peptide" evidence="8">
    <location>
        <begin position="1"/>
        <end position="22"/>
    </location>
</feature>
<dbReference type="SUPFAM" id="SSF55874">
    <property type="entry name" value="ATPase domain of HSP90 chaperone/DNA topoisomerase II/histidine kinase"/>
    <property type="match status" value="1"/>
</dbReference>
<sequence>MCKKYLYILLFLFLPIIGMAQALPKSTMDELNQTKQLVASREYNTYSKGIKWINSLEKQILLTKNTNQILAFYREVYDIYLENSEYDRCNVYINKGFNLLKKQPNPREFGLFCEMKSVLYSYQAESELKEKWNILALYYLNKYGKPEEKIDVNYNSSLYAYKSKKWEKSIYFANECIKNIDISNEKVKRKTFLYVFLCSSHLNLNHLSEAERYFKLYVQNLKERKLVSDVTDTRFHKLKGDISLKKGLYQEAAYHFQQSIEIQNKIELQKNNDSGGLLYLKLKLFKNYYENKKLEEENKANKIKSKYQYYILILSFLIILILIIFSIFQYKNAIYKTKINKILKERNLELRKTNTVLKQAIKTKRRFLDTISHELRTPLNTIKSIAYLIMNKQAEDQKRELSNTLKFSSDYLLNLVNNIIAFNTLNKSKTQEFHYEETNLNQLIINISNSLKFIHSNDNTVHLNLDDATPDLLLIDKMKITQIILNLIDNALKFTKKGDIFINTKLTYKNNNKVSINFHISDTGIGIPKAMQSKIFEPFFQGKDNIKKDYGGNGIGLSVVQKTLTLFHSDIHVISNENKGTTFYFDLIFEIVKPKKIVIDNQIDKKKNLHILLVEDNKINQLMTKKILENDGFNCDVANDGAEAVKMARSKKYNLILMDIMMPILNGFEASVQIKTFQPEVPIIALSAVAENINKNNIIKAKMSYFLTKPVDSEVLFETILKYAID</sequence>
<dbReference type="InterPro" id="IPR011006">
    <property type="entry name" value="CheY-like_superfamily"/>
</dbReference>
<gene>
    <name evidence="11" type="ORF">BC670_0126</name>
</gene>
<evidence type="ECO:0000259" key="10">
    <source>
        <dbReference type="PROSITE" id="PS50110"/>
    </source>
</evidence>
<evidence type="ECO:0000256" key="7">
    <source>
        <dbReference type="SAM" id="Phobius"/>
    </source>
</evidence>
<dbReference type="PROSITE" id="PS50109">
    <property type="entry name" value="HIS_KIN"/>
    <property type="match status" value="1"/>
</dbReference>
<keyword evidence="7" id="KW-1133">Transmembrane helix</keyword>
<dbReference type="SUPFAM" id="SSF48452">
    <property type="entry name" value="TPR-like"/>
    <property type="match status" value="1"/>
</dbReference>
<dbReference type="InterPro" id="IPR003661">
    <property type="entry name" value="HisK_dim/P_dom"/>
</dbReference>
<keyword evidence="3 6" id="KW-0597">Phosphoprotein</keyword>
<evidence type="ECO:0000256" key="4">
    <source>
        <dbReference type="ARBA" id="ARBA00022679"/>
    </source>
</evidence>